<sequence length="609" mass="67805">MDAGEKQLLGKRKKKKNPNPNPLFEMWLKEWKDEAASKNNKSQYTYAKAIKSLQKYPLPLSSGKECKFLENFGNGICSMLDAKLAKHVEEYGSAEFVNLDSSDDEIPTKPKPERSKSKSVSINQSALQINGSTSNYVPKLRSGPYALILTLYQESQNSGYQGFLLKKDLMDLAQPLADKSFTVPEPGCKYTAWSSMGSLIKKGIVKKLGNPAKYSLTPLGVSLAVTMEQSETKLNSQSSSTSLPRIESSNFTDSDSDSYLPDRHVFKTFIRSASGASSGASNSQSSEINSLTSDSQGSMPDFESEFTMRPGSFDVMLCVDNCETAGGGSKAAKETLVRELRKNGINFDVRKLQIGDFLWVAREKHRSPISLSGHSSVTKPREVVLHYIIERKRMDDLSGSITDGRFREQKVRLKNCGVPFPIYLVEDYGSAQNMSLPEETLMQAITNTQVIDGFYIKRTHDTRESAAYLTLMTRYMQSVYLAKTLHACRKKQVESVCERMKPTVHDAETHVMTFIEFNESSVKNRPLSVKELFGKQLVQLSGLTPEKAAAILQVYPTPSSLIKAYDRCHSMKEREQLLTAIKFGPLKRSLGAALSRCVSLLYCTTGQLV</sequence>
<keyword evidence="12 13" id="KW-0539">Nucleus</keyword>
<gene>
    <name evidence="16" type="ORF">CAPTEDRAFT_101818</name>
</gene>
<dbReference type="GO" id="GO:0031573">
    <property type="term" value="P:mitotic intra-S DNA damage checkpoint signaling"/>
    <property type="evidence" value="ECO:0007669"/>
    <property type="project" value="TreeGrafter"/>
</dbReference>
<dbReference type="PANTHER" id="PTHR13451">
    <property type="entry name" value="CLASS II CROSSOVER JUNCTION ENDONUCLEASE MUS81"/>
    <property type="match status" value="1"/>
</dbReference>
<dbReference type="PANTHER" id="PTHR13451:SF0">
    <property type="entry name" value="CROSSOVER JUNCTION ENDONUCLEASE MUS81"/>
    <property type="match status" value="1"/>
</dbReference>
<dbReference type="Proteomes" id="UP000014760">
    <property type="component" value="Unassembled WGS sequence"/>
</dbReference>
<dbReference type="Pfam" id="PF02732">
    <property type="entry name" value="ERCC4"/>
    <property type="match status" value="1"/>
</dbReference>
<accession>R7UCC7</accession>
<dbReference type="HOGENOM" id="CLU_014329_1_1_1"/>
<dbReference type="InterPro" id="IPR011335">
    <property type="entry name" value="Restrct_endonuc-II-like"/>
</dbReference>
<dbReference type="Gene3D" id="1.10.150.110">
    <property type="entry name" value="DNA polymerase beta, N-terminal domain-like"/>
    <property type="match status" value="1"/>
</dbReference>
<feature type="region of interest" description="Disordered" evidence="14">
    <location>
        <begin position="231"/>
        <end position="257"/>
    </location>
</feature>
<reference evidence="17" key="3">
    <citation type="submission" date="2015-06" db="UniProtKB">
        <authorList>
            <consortium name="EnsemblMetazoa"/>
        </authorList>
    </citation>
    <scope>IDENTIFICATION</scope>
</reference>
<evidence type="ECO:0000256" key="1">
    <source>
        <dbReference type="ARBA" id="ARBA00001946"/>
    </source>
</evidence>
<dbReference type="FunCoup" id="R7UCC7">
    <property type="interactions" value="482"/>
</dbReference>
<comment type="subunit">
    <text evidence="13">Interacts with EME1.</text>
</comment>
<proteinExistence type="inferred from homology"/>
<evidence type="ECO:0000313" key="16">
    <source>
        <dbReference type="EMBL" id="ELU03776.1"/>
    </source>
</evidence>
<dbReference type="InterPro" id="IPR010996">
    <property type="entry name" value="HHH_MUS81"/>
</dbReference>
<dbReference type="STRING" id="283909.R7UCC7"/>
<dbReference type="GO" id="GO:0003677">
    <property type="term" value="F:DNA binding"/>
    <property type="evidence" value="ECO:0007669"/>
    <property type="project" value="UniProtKB-UniRule"/>
</dbReference>
<dbReference type="OrthoDB" id="5963188at2759"/>
<evidence type="ECO:0000256" key="14">
    <source>
        <dbReference type="SAM" id="MobiDB-lite"/>
    </source>
</evidence>
<reference evidence="16 18" key="2">
    <citation type="journal article" date="2013" name="Nature">
        <title>Insights into bilaterian evolution from three spiralian genomes.</title>
        <authorList>
            <person name="Simakov O."/>
            <person name="Marletaz F."/>
            <person name="Cho S.J."/>
            <person name="Edsinger-Gonzales E."/>
            <person name="Havlak P."/>
            <person name="Hellsten U."/>
            <person name="Kuo D.H."/>
            <person name="Larsson T."/>
            <person name="Lv J."/>
            <person name="Arendt D."/>
            <person name="Savage R."/>
            <person name="Osoegawa K."/>
            <person name="de Jong P."/>
            <person name="Grimwood J."/>
            <person name="Chapman J.A."/>
            <person name="Shapiro H."/>
            <person name="Aerts A."/>
            <person name="Otillar R.P."/>
            <person name="Terry A.Y."/>
            <person name="Boore J.L."/>
            <person name="Grigoriev I.V."/>
            <person name="Lindberg D.R."/>
            <person name="Seaver E.C."/>
            <person name="Weisblat D.A."/>
            <person name="Putnam N.H."/>
            <person name="Rokhsar D.S."/>
        </authorList>
    </citation>
    <scope>NUCLEOTIDE SEQUENCE</scope>
    <source>
        <strain evidence="16 18">I ESC-2004</strain>
    </source>
</reference>
<dbReference type="GO" id="GO:0048476">
    <property type="term" value="C:Holliday junction resolvase complex"/>
    <property type="evidence" value="ECO:0007669"/>
    <property type="project" value="UniProtKB-UniRule"/>
</dbReference>
<dbReference type="SUPFAM" id="SSF47802">
    <property type="entry name" value="DNA polymerase beta, N-terminal domain-like"/>
    <property type="match status" value="1"/>
</dbReference>
<evidence type="ECO:0000256" key="9">
    <source>
        <dbReference type="ARBA" id="ARBA00022842"/>
    </source>
</evidence>
<keyword evidence="5 13" id="KW-0479">Metal-binding</keyword>
<protein>
    <recommendedName>
        <fullName evidence="13">Crossover junction endonuclease MUS81</fullName>
        <ecNumber evidence="13">3.1.22.-</ecNumber>
    </recommendedName>
</protein>
<evidence type="ECO:0000256" key="8">
    <source>
        <dbReference type="ARBA" id="ARBA00022801"/>
    </source>
</evidence>
<keyword evidence="10 13" id="KW-0233">DNA recombination</keyword>
<keyword evidence="18" id="KW-1185">Reference proteome</keyword>
<feature type="compositionally biased region" description="Basic and acidic residues" evidence="14">
    <location>
        <begin position="106"/>
        <end position="116"/>
    </location>
</feature>
<evidence type="ECO:0000256" key="7">
    <source>
        <dbReference type="ARBA" id="ARBA00022763"/>
    </source>
</evidence>
<dbReference type="EMBL" id="KB302909">
    <property type="protein sequence ID" value="ELU03776.1"/>
    <property type="molecule type" value="Genomic_DNA"/>
</dbReference>
<dbReference type="CDD" id="cd21036">
    <property type="entry name" value="WH_MUS81"/>
    <property type="match status" value="1"/>
</dbReference>
<reference evidence="18" key="1">
    <citation type="submission" date="2012-12" db="EMBL/GenBank/DDBJ databases">
        <authorList>
            <person name="Hellsten U."/>
            <person name="Grimwood J."/>
            <person name="Chapman J.A."/>
            <person name="Shapiro H."/>
            <person name="Aerts A."/>
            <person name="Otillar R.P."/>
            <person name="Terry A.Y."/>
            <person name="Boore J.L."/>
            <person name="Simakov O."/>
            <person name="Marletaz F."/>
            <person name="Cho S.-J."/>
            <person name="Edsinger-Gonzales E."/>
            <person name="Havlak P."/>
            <person name="Kuo D.-H."/>
            <person name="Larsson T."/>
            <person name="Lv J."/>
            <person name="Arendt D."/>
            <person name="Savage R."/>
            <person name="Osoegawa K."/>
            <person name="de Jong P."/>
            <person name="Lindberg D.R."/>
            <person name="Seaver E.C."/>
            <person name="Weisblat D.A."/>
            <person name="Putnam N.H."/>
            <person name="Grigoriev I.V."/>
            <person name="Rokhsar D.S."/>
        </authorList>
    </citation>
    <scope>NUCLEOTIDE SEQUENCE</scope>
    <source>
        <strain evidence="18">I ESC-2004</strain>
    </source>
</reference>
<dbReference type="EMBL" id="AMQN01008356">
    <property type="status" value="NOT_ANNOTATED_CDS"/>
    <property type="molecule type" value="Genomic_DNA"/>
</dbReference>
<dbReference type="FunFam" id="1.10.150.110:FF:000001">
    <property type="entry name" value="Putative Crossover junction endonuclease MUS81"/>
    <property type="match status" value="1"/>
</dbReference>
<keyword evidence="6 13" id="KW-0255">Endonuclease</keyword>
<dbReference type="Gene3D" id="3.40.50.10130">
    <property type="match status" value="1"/>
</dbReference>
<evidence type="ECO:0000313" key="18">
    <source>
        <dbReference type="Proteomes" id="UP000014760"/>
    </source>
</evidence>
<comment type="function">
    <text evidence="13">Interacts with EME1 to form a DNA structure-specific endonuclease with substrate preference for branched DNA structures with a 5'-end at the branch nick. Typical substrates include 3'-flap structures, D-loops, replication forks and nicked Holliday junctions. May be required in mitosis for the processing of stalled or collapsed replication fork intermediates. May be required in meiosis for the repair of meiosis-specific double strand breaks subsequent to single-end invasion (SEI).</text>
</comment>
<evidence type="ECO:0000256" key="4">
    <source>
        <dbReference type="ARBA" id="ARBA00022722"/>
    </source>
</evidence>
<evidence type="ECO:0000256" key="12">
    <source>
        <dbReference type="ARBA" id="ARBA00023242"/>
    </source>
</evidence>
<comment type="similarity">
    <text evidence="3 13">Belongs to the XPF family.</text>
</comment>
<evidence type="ECO:0000256" key="13">
    <source>
        <dbReference type="RuleBase" id="RU369042"/>
    </source>
</evidence>
<comment type="cofactor">
    <cofactor evidence="1 13">
        <name>Mg(2+)</name>
        <dbReference type="ChEBI" id="CHEBI:18420"/>
    </cofactor>
</comment>
<dbReference type="GO" id="GO:0048257">
    <property type="term" value="F:3'-flap endonuclease activity"/>
    <property type="evidence" value="ECO:0007669"/>
    <property type="project" value="TreeGrafter"/>
</dbReference>
<dbReference type="Gene3D" id="1.10.150.670">
    <property type="entry name" value="Crossover junction endonuclease EME1, DNA-binding domain"/>
    <property type="match status" value="1"/>
</dbReference>
<evidence type="ECO:0000256" key="5">
    <source>
        <dbReference type="ARBA" id="ARBA00022723"/>
    </source>
</evidence>
<evidence type="ECO:0000256" key="6">
    <source>
        <dbReference type="ARBA" id="ARBA00022759"/>
    </source>
</evidence>
<dbReference type="InterPro" id="IPR006166">
    <property type="entry name" value="ERCC4_domain"/>
</dbReference>
<dbReference type="GO" id="GO:0000712">
    <property type="term" value="P:resolution of meiotic recombination intermediates"/>
    <property type="evidence" value="ECO:0007669"/>
    <property type="project" value="TreeGrafter"/>
</dbReference>
<dbReference type="OMA" id="ELGDAMW"/>
<keyword evidence="7 13" id="KW-0227">DNA damage</keyword>
<dbReference type="Pfam" id="PF21136">
    <property type="entry name" value="WHD_MUS81"/>
    <property type="match status" value="1"/>
</dbReference>
<evidence type="ECO:0000256" key="11">
    <source>
        <dbReference type="ARBA" id="ARBA00023204"/>
    </source>
</evidence>
<dbReference type="SUPFAM" id="SSF52980">
    <property type="entry name" value="Restriction endonuclease-like"/>
    <property type="match status" value="1"/>
</dbReference>
<dbReference type="EC" id="3.1.22.-" evidence="13"/>
<dbReference type="Pfam" id="PF14716">
    <property type="entry name" value="HHH_8"/>
    <property type="match status" value="1"/>
</dbReference>
<dbReference type="FunFam" id="3.40.50.10130:FF:000003">
    <property type="entry name" value="Crossover junction endonuclease MUS81"/>
    <property type="match status" value="1"/>
</dbReference>
<dbReference type="InterPro" id="IPR033309">
    <property type="entry name" value="Mus81"/>
</dbReference>
<evidence type="ECO:0000256" key="10">
    <source>
        <dbReference type="ARBA" id="ARBA00023172"/>
    </source>
</evidence>
<keyword evidence="9 13" id="KW-0460">Magnesium</keyword>
<feature type="compositionally biased region" description="Polar residues" evidence="14">
    <location>
        <begin position="231"/>
        <end position="253"/>
    </location>
</feature>
<feature type="compositionally biased region" description="Polar residues" evidence="14">
    <location>
        <begin position="287"/>
        <end position="298"/>
    </location>
</feature>
<feature type="region of interest" description="Disordered" evidence="14">
    <location>
        <begin position="275"/>
        <end position="305"/>
    </location>
</feature>
<evidence type="ECO:0000256" key="3">
    <source>
        <dbReference type="ARBA" id="ARBA00010015"/>
    </source>
</evidence>
<feature type="domain" description="ERCC4" evidence="15">
    <location>
        <begin position="316"/>
        <end position="429"/>
    </location>
</feature>
<dbReference type="GO" id="GO:0006308">
    <property type="term" value="P:DNA catabolic process"/>
    <property type="evidence" value="ECO:0007669"/>
    <property type="project" value="UniProtKB-UniRule"/>
</dbReference>
<keyword evidence="4 13" id="KW-0540">Nuclease</keyword>
<dbReference type="CDD" id="cd20074">
    <property type="entry name" value="XPF_nuclease_Mus81"/>
    <property type="match status" value="1"/>
</dbReference>
<evidence type="ECO:0000259" key="15">
    <source>
        <dbReference type="SMART" id="SM00891"/>
    </source>
</evidence>
<dbReference type="SMART" id="SM00891">
    <property type="entry name" value="ERCC4"/>
    <property type="match status" value="1"/>
</dbReference>
<keyword evidence="8 13" id="KW-0378">Hydrolase</keyword>
<organism evidence="16">
    <name type="scientific">Capitella teleta</name>
    <name type="common">Polychaete worm</name>
    <dbReference type="NCBI Taxonomy" id="283909"/>
    <lineage>
        <taxon>Eukaryota</taxon>
        <taxon>Metazoa</taxon>
        <taxon>Spiralia</taxon>
        <taxon>Lophotrochozoa</taxon>
        <taxon>Annelida</taxon>
        <taxon>Polychaeta</taxon>
        <taxon>Sedentaria</taxon>
        <taxon>Scolecida</taxon>
        <taxon>Capitellidae</taxon>
        <taxon>Capitella</taxon>
    </lineage>
</organism>
<dbReference type="Gene3D" id="1.10.10.10">
    <property type="entry name" value="Winged helix-like DNA-binding domain superfamily/Winged helix DNA-binding domain"/>
    <property type="match status" value="1"/>
</dbReference>
<dbReference type="Pfam" id="PF21292">
    <property type="entry name" value="EME1-MUS81_C"/>
    <property type="match status" value="1"/>
</dbReference>
<comment type="subcellular location">
    <subcellularLocation>
        <location evidence="2 13">Nucleus</location>
    </subcellularLocation>
</comment>
<evidence type="ECO:0000256" key="2">
    <source>
        <dbReference type="ARBA" id="ARBA00004123"/>
    </source>
</evidence>
<dbReference type="InterPro" id="IPR047416">
    <property type="entry name" value="XPF_nuclease_Mus81"/>
</dbReference>
<dbReference type="EnsemblMetazoa" id="CapteT101818">
    <property type="protein sequence ID" value="CapteP101818"/>
    <property type="gene ID" value="CapteG101818"/>
</dbReference>
<feature type="region of interest" description="Disordered" evidence="14">
    <location>
        <begin position="1"/>
        <end position="23"/>
    </location>
</feature>
<dbReference type="GO" id="GO:0008821">
    <property type="term" value="F:crossover junction DNA endonuclease activity"/>
    <property type="evidence" value="ECO:0007669"/>
    <property type="project" value="UniProtKB-UniRule"/>
</dbReference>
<dbReference type="InterPro" id="IPR047417">
    <property type="entry name" value="WHD_MUS81"/>
</dbReference>
<evidence type="ECO:0000313" key="17">
    <source>
        <dbReference type="EnsemblMetazoa" id="CapteP101818"/>
    </source>
</evidence>
<name>R7UCC7_CAPTE</name>
<dbReference type="InterPro" id="IPR042530">
    <property type="entry name" value="EME1/EME2_C"/>
</dbReference>
<dbReference type="GO" id="GO:0031297">
    <property type="term" value="P:replication fork processing"/>
    <property type="evidence" value="ECO:0007669"/>
    <property type="project" value="UniProtKB-ARBA"/>
</dbReference>
<dbReference type="GO" id="GO:0046872">
    <property type="term" value="F:metal ion binding"/>
    <property type="evidence" value="ECO:0007669"/>
    <property type="project" value="UniProtKB-UniRule"/>
</dbReference>
<dbReference type="InterPro" id="IPR027421">
    <property type="entry name" value="DNA_pol_lamdba_lyase_dom_sf"/>
</dbReference>
<feature type="region of interest" description="Disordered" evidence="14">
    <location>
        <begin position="101"/>
        <end position="123"/>
    </location>
</feature>
<dbReference type="GO" id="GO:0000727">
    <property type="term" value="P:double-strand break repair via break-induced replication"/>
    <property type="evidence" value="ECO:0007669"/>
    <property type="project" value="UniProtKB-UniRule"/>
</dbReference>
<dbReference type="GO" id="GO:0005634">
    <property type="term" value="C:nucleus"/>
    <property type="evidence" value="ECO:0007669"/>
    <property type="project" value="UniProtKB-SubCell"/>
</dbReference>
<dbReference type="AlphaFoldDB" id="R7UCC7"/>
<dbReference type="InterPro" id="IPR036388">
    <property type="entry name" value="WH-like_DNA-bd_sf"/>
</dbReference>
<dbReference type="FunFam" id="1.10.10.10:FF:000307">
    <property type="entry name" value="Crossover junction endonuclease MUS81"/>
    <property type="match status" value="1"/>
</dbReference>
<feature type="compositionally biased region" description="Low complexity" evidence="14">
    <location>
        <begin position="275"/>
        <end position="286"/>
    </location>
</feature>
<keyword evidence="11 13" id="KW-0234">DNA repair</keyword>